<dbReference type="AlphaFoldDB" id="A0AAV8T569"/>
<dbReference type="SUPFAM" id="SSF54160">
    <property type="entry name" value="Chromo domain-like"/>
    <property type="match status" value="1"/>
</dbReference>
<dbReference type="EMBL" id="JAIWQS010000006">
    <property type="protein sequence ID" value="KAJ8761373.1"/>
    <property type="molecule type" value="Genomic_DNA"/>
</dbReference>
<dbReference type="InterPro" id="IPR016197">
    <property type="entry name" value="Chromo-like_dom_sf"/>
</dbReference>
<dbReference type="InterPro" id="IPR056924">
    <property type="entry name" value="SH3_Tf2-1"/>
</dbReference>
<dbReference type="PANTHER" id="PTHR46148">
    <property type="entry name" value="CHROMO DOMAIN-CONTAINING PROTEIN"/>
    <property type="match status" value="1"/>
</dbReference>
<gene>
    <name evidence="2" type="ORF">K2173_001503</name>
</gene>
<dbReference type="GO" id="GO:0015074">
    <property type="term" value="P:DNA integration"/>
    <property type="evidence" value="ECO:0007669"/>
    <property type="project" value="InterPro"/>
</dbReference>
<dbReference type="PANTHER" id="PTHR46148:SF57">
    <property type="entry name" value="OS12G0499874 PROTEIN"/>
    <property type="match status" value="1"/>
</dbReference>
<reference evidence="2 3" key="1">
    <citation type="submission" date="2021-09" db="EMBL/GenBank/DDBJ databases">
        <title>Genomic insights and catalytic innovation underlie evolution of tropane alkaloids biosynthesis.</title>
        <authorList>
            <person name="Wang Y.-J."/>
            <person name="Tian T."/>
            <person name="Huang J.-P."/>
            <person name="Huang S.-X."/>
        </authorList>
    </citation>
    <scope>NUCLEOTIDE SEQUENCE [LARGE SCALE GENOMIC DNA]</scope>
    <source>
        <strain evidence="2">KIB-2018</strain>
        <tissue evidence="2">Leaf</tissue>
    </source>
</reference>
<dbReference type="InterPro" id="IPR012337">
    <property type="entry name" value="RNaseH-like_sf"/>
</dbReference>
<dbReference type="InterPro" id="IPR001584">
    <property type="entry name" value="Integrase_cat-core"/>
</dbReference>
<dbReference type="Pfam" id="PF24626">
    <property type="entry name" value="SH3_Tf2-1"/>
    <property type="match status" value="1"/>
</dbReference>
<accession>A0AAV8T569</accession>
<feature type="domain" description="Integrase catalytic" evidence="1">
    <location>
        <begin position="1"/>
        <end position="64"/>
    </location>
</feature>
<dbReference type="SUPFAM" id="SSF53098">
    <property type="entry name" value="Ribonuclease H-like"/>
    <property type="match status" value="1"/>
</dbReference>
<evidence type="ECO:0000313" key="3">
    <source>
        <dbReference type="Proteomes" id="UP001159364"/>
    </source>
</evidence>
<dbReference type="PROSITE" id="PS50994">
    <property type="entry name" value="INTEGRASE"/>
    <property type="match status" value="1"/>
</dbReference>
<sequence>MPFHPQTDGQSERTIKTVEDMLRACVLEFRGAWDQYLALIEFAYNNHYHSSIGMAPYEACMGDRVDRLCIGMKRVFGKKDKLSPRYIGPYEIVERIGPLAYKLDLPLELSKIHNVFHVSMLRRYRSDHSHIVRPSEVQLREDLTYEEQPVEILDSKEKVLRNKIVKLVKVLWRNHSIEEATWEPLESMKEKYPYLFMDSGKDFEDEILLGGENC</sequence>
<name>A0AAV8T569_9ROSI</name>
<comment type="caution">
    <text evidence="2">The sequence shown here is derived from an EMBL/GenBank/DDBJ whole genome shotgun (WGS) entry which is preliminary data.</text>
</comment>
<dbReference type="InterPro" id="IPR036397">
    <property type="entry name" value="RNaseH_sf"/>
</dbReference>
<keyword evidence="3" id="KW-1185">Reference proteome</keyword>
<dbReference type="GO" id="GO:0003676">
    <property type="term" value="F:nucleic acid binding"/>
    <property type="evidence" value="ECO:0007669"/>
    <property type="project" value="InterPro"/>
</dbReference>
<dbReference type="Gene3D" id="3.30.420.10">
    <property type="entry name" value="Ribonuclease H-like superfamily/Ribonuclease H"/>
    <property type="match status" value="1"/>
</dbReference>
<protein>
    <recommendedName>
        <fullName evidence="1">Integrase catalytic domain-containing protein</fullName>
    </recommendedName>
</protein>
<proteinExistence type="predicted"/>
<evidence type="ECO:0000313" key="2">
    <source>
        <dbReference type="EMBL" id="KAJ8761373.1"/>
    </source>
</evidence>
<organism evidence="2 3">
    <name type="scientific">Erythroxylum novogranatense</name>
    <dbReference type="NCBI Taxonomy" id="1862640"/>
    <lineage>
        <taxon>Eukaryota</taxon>
        <taxon>Viridiplantae</taxon>
        <taxon>Streptophyta</taxon>
        <taxon>Embryophyta</taxon>
        <taxon>Tracheophyta</taxon>
        <taxon>Spermatophyta</taxon>
        <taxon>Magnoliopsida</taxon>
        <taxon>eudicotyledons</taxon>
        <taxon>Gunneridae</taxon>
        <taxon>Pentapetalae</taxon>
        <taxon>rosids</taxon>
        <taxon>fabids</taxon>
        <taxon>Malpighiales</taxon>
        <taxon>Erythroxylaceae</taxon>
        <taxon>Erythroxylum</taxon>
    </lineage>
</organism>
<dbReference type="Proteomes" id="UP001159364">
    <property type="component" value="Linkage Group LG06"/>
</dbReference>
<evidence type="ECO:0000259" key="1">
    <source>
        <dbReference type="PROSITE" id="PS50994"/>
    </source>
</evidence>